<gene>
    <name evidence="9" type="primary">dapB</name>
    <name evidence="13" type="ORF">SAMN02746064_01553</name>
</gene>
<feature type="active site" description="Proton donor" evidence="9">
    <location>
        <position position="144"/>
    </location>
</feature>
<evidence type="ECO:0000256" key="5">
    <source>
        <dbReference type="ARBA" id="ARBA00022915"/>
    </source>
</evidence>
<dbReference type="InterPro" id="IPR023940">
    <property type="entry name" value="DHDPR_bac"/>
</dbReference>
<feature type="domain" description="Dihydrodipicolinate reductase C-terminal" evidence="12">
    <location>
        <begin position="114"/>
        <end position="247"/>
    </location>
</feature>
<dbReference type="Pfam" id="PF01113">
    <property type="entry name" value="DapB_N"/>
    <property type="match status" value="1"/>
</dbReference>
<feature type="binding site" evidence="9">
    <location>
        <begin position="7"/>
        <end position="12"/>
    </location>
    <ligand>
        <name>NAD(+)</name>
        <dbReference type="ChEBI" id="CHEBI:57540"/>
    </ligand>
</feature>
<feature type="active site" description="Proton donor/acceptor" evidence="9">
    <location>
        <position position="140"/>
    </location>
</feature>
<protein>
    <recommendedName>
        <fullName evidence="9 10">4-hydroxy-tetrahydrodipicolinate reductase</fullName>
        <shortName evidence="9">HTPA reductase</shortName>
        <ecNumber evidence="9 10">1.17.1.8</ecNumber>
    </recommendedName>
</protein>
<evidence type="ECO:0000256" key="6">
    <source>
        <dbReference type="ARBA" id="ARBA00023002"/>
    </source>
</evidence>
<keyword evidence="3 9" id="KW-0028">Amino-acid biosynthesis</keyword>
<dbReference type="InterPro" id="IPR036291">
    <property type="entry name" value="NAD(P)-bd_dom_sf"/>
</dbReference>
<dbReference type="GO" id="GO:0008839">
    <property type="term" value="F:4-hydroxy-tetrahydrodipicolinate reductase"/>
    <property type="evidence" value="ECO:0007669"/>
    <property type="project" value="UniProtKB-UniRule"/>
</dbReference>
<reference evidence="13 14" key="1">
    <citation type="submission" date="2016-11" db="EMBL/GenBank/DDBJ databases">
        <authorList>
            <person name="Jaros S."/>
            <person name="Januszkiewicz K."/>
            <person name="Wedrychowicz H."/>
        </authorList>
    </citation>
    <scope>NUCLEOTIDE SEQUENCE [LARGE SCALE GENOMIC DNA]</scope>
    <source>
        <strain evidence="13 14">DSM 14828</strain>
    </source>
</reference>
<proteinExistence type="inferred from homology"/>
<keyword evidence="6 9" id="KW-0560">Oxidoreductase</keyword>
<accession>A0A1M4XNS7</accession>
<dbReference type="RefSeq" id="WP_073270789.1">
    <property type="nucleotide sequence ID" value="NZ_FQTU01000010.1"/>
</dbReference>
<evidence type="ECO:0000313" key="14">
    <source>
        <dbReference type="Proteomes" id="UP000184251"/>
    </source>
</evidence>
<keyword evidence="4 9" id="KW-0521">NADP</keyword>
<comment type="subcellular location">
    <subcellularLocation>
        <location evidence="9">Cytoplasm</location>
    </subcellularLocation>
</comment>
<dbReference type="GO" id="GO:0019877">
    <property type="term" value="P:diaminopimelate biosynthetic process"/>
    <property type="evidence" value="ECO:0007669"/>
    <property type="project" value="UniProtKB-UniRule"/>
</dbReference>
<evidence type="ECO:0000256" key="3">
    <source>
        <dbReference type="ARBA" id="ARBA00022605"/>
    </source>
</evidence>
<dbReference type="Gene3D" id="3.30.360.10">
    <property type="entry name" value="Dihydrodipicolinate Reductase, domain 2"/>
    <property type="match status" value="1"/>
</dbReference>
<dbReference type="InterPro" id="IPR022663">
    <property type="entry name" value="DapB_C"/>
</dbReference>
<comment type="function">
    <text evidence="9">Catalyzes the conversion of 4-hydroxy-tetrahydrodipicolinate (HTPA) to tetrahydrodipicolinate.</text>
</comment>
<comment type="pathway">
    <text evidence="9">Amino-acid biosynthesis; L-lysine biosynthesis via DAP pathway; (S)-tetrahydrodipicolinate from L-aspartate: step 4/4.</text>
</comment>
<dbReference type="CDD" id="cd02274">
    <property type="entry name" value="DHDPR_N"/>
    <property type="match status" value="1"/>
</dbReference>
<feature type="domain" description="Dihydrodipicolinate reductase N-terminal" evidence="11">
    <location>
        <begin position="1"/>
        <end position="111"/>
    </location>
</feature>
<dbReference type="UniPathway" id="UPA00034">
    <property type="reaction ID" value="UER00018"/>
</dbReference>
<dbReference type="PIRSF" id="PIRSF000161">
    <property type="entry name" value="DHPR"/>
    <property type="match status" value="1"/>
</dbReference>
<sequence length="249" mass="27110">MKILLSGCNGGMGKTISSLVAERDDMEIVAGFDSSQSPDSPFTVYTELEDVQEKIDAIIDFSHFSAFDKIVDFAEDKKIPLVMATTGLSQTDEDRLKELSKSIPVFRTANMSIGVNVLLGLVSQAEKMLQGFDIEIIEKHHNKKVDAPSGTALMLANAINESAAEKFTFTYGREGTSAKRQDKELGIHAVRGGTIAGEHTVLYAGDDENIEIKHTATSKKVFAKGAVEAARYIAVQKNGLYDMKKMLGL</sequence>
<dbReference type="EC" id="1.17.1.8" evidence="9 10"/>
<dbReference type="GO" id="GO:0005829">
    <property type="term" value="C:cytosol"/>
    <property type="evidence" value="ECO:0007669"/>
    <property type="project" value="TreeGrafter"/>
</dbReference>
<evidence type="ECO:0000256" key="9">
    <source>
        <dbReference type="HAMAP-Rule" id="MF_00102"/>
    </source>
</evidence>
<dbReference type="GO" id="GO:0009089">
    <property type="term" value="P:lysine biosynthetic process via diaminopimelate"/>
    <property type="evidence" value="ECO:0007669"/>
    <property type="project" value="UniProtKB-UniRule"/>
</dbReference>
<keyword evidence="14" id="KW-1185">Reference proteome</keyword>
<dbReference type="PANTHER" id="PTHR20836">
    <property type="entry name" value="DIHYDRODIPICOLINATE REDUCTASE"/>
    <property type="match status" value="1"/>
</dbReference>
<evidence type="ECO:0000256" key="1">
    <source>
        <dbReference type="ARBA" id="ARBA00006642"/>
    </source>
</evidence>
<dbReference type="Pfam" id="PF05173">
    <property type="entry name" value="DapB_C"/>
    <property type="match status" value="1"/>
</dbReference>
<comment type="catalytic activity">
    <reaction evidence="9">
        <text>(S)-2,3,4,5-tetrahydrodipicolinate + NAD(+) + H2O = (2S,4S)-4-hydroxy-2,3,4,5-tetrahydrodipicolinate + NADH + H(+)</text>
        <dbReference type="Rhea" id="RHEA:35323"/>
        <dbReference type="ChEBI" id="CHEBI:15377"/>
        <dbReference type="ChEBI" id="CHEBI:15378"/>
        <dbReference type="ChEBI" id="CHEBI:16845"/>
        <dbReference type="ChEBI" id="CHEBI:57540"/>
        <dbReference type="ChEBI" id="CHEBI:57945"/>
        <dbReference type="ChEBI" id="CHEBI:67139"/>
        <dbReference type="EC" id="1.17.1.8"/>
    </reaction>
</comment>
<feature type="binding site" evidence="9">
    <location>
        <position position="141"/>
    </location>
    <ligand>
        <name>(S)-2,3,4,5-tetrahydrodipicolinate</name>
        <dbReference type="ChEBI" id="CHEBI:16845"/>
    </ligand>
</feature>
<dbReference type="SUPFAM" id="SSF51735">
    <property type="entry name" value="NAD(P)-binding Rossmann-fold domains"/>
    <property type="match status" value="1"/>
</dbReference>
<dbReference type="EMBL" id="FQTU01000010">
    <property type="protein sequence ID" value="SHE95098.1"/>
    <property type="molecule type" value="Genomic_DNA"/>
</dbReference>
<feature type="binding site" evidence="9">
    <location>
        <begin position="150"/>
        <end position="151"/>
    </location>
    <ligand>
        <name>(S)-2,3,4,5-tetrahydrodipicolinate</name>
        <dbReference type="ChEBI" id="CHEBI:16845"/>
    </ligand>
</feature>
<name>A0A1M4XNS7_9FIRM</name>
<dbReference type="GO" id="GO:0016726">
    <property type="term" value="F:oxidoreductase activity, acting on CH or CH2 groups, NAD or NADP as acceptor"/>
    <property type="evidence" value="ECO:0007669"/>
    <property type="project" value="UniProtKB-UniRule"/>
</dbReference>
<evidence type="ECO:0000256" key="10">
    <source>
        <dbReference type="NCBIfam" id="TIGR00036"/>
    </source>
</evidence>
<organism evidence="13 14">
    <name type="scientific">Alkalibacter saccharofermentans DSM 14828</name>
    <dbReference type="NCBI Taxonomy" id="1120975"/>
    <lineage>
        <taxon>Bacteria</taxon>
        <taxon>Bacillati</taxon>
        <taxon>Bacillota</taxon>
        <taxon>Clostridia</taxon>
        <taxon>Eubacteriales</taxon>
        <taxon>Eubacteriaceae</taxon>
        <taxon>Alkalibacter</taxon>
    </lineage>
</organism>
<keyword evidence="7 9" id="KW-0520">NAD</keyword>
<dbReference type="STRING" id="1120975.SAMN02746064_01553"/>
<feature type="binding site" evidence="9">
    <location>
        <begin position="108"/>
        <end position="111"/>
    </location>
    <ligand>
        <name>NAD(+)</name>
        <dbReference type="ChEBI" id="CHEBI:57540"/>
    </ligand>
</feature>
<dbReference type="HAMAP" id="MF_00102">
    <property type="entry name" value="DapB"/>
    <property type="match status" value="1"/>
</dbReference>
<evidence type="ECO:0000256" key="7">
    <source>
        <dbReference type="ARBA" id="ARBA00023027"/>
    </source>
</evidence>
<dbReference type="SUPFAM" id="SSF55347">
    <property type="entry name" value="Glyceraldehyde-3-phosphate dehydrogenase-like, C-terminal domain"/>
    <property type="match status" value="1"/>
</dbReference>
<dbReference type="PROSITE" id="PS01298">
    <property type="entry name" value="DAPB"/>
    <property type="match status" value="1"/>
</dbReference>
<evidence type="ECO:0000256" key="4">
    <source>
        <dbReference type="ARBA" id="ARBA00022857"/>
    </source>
</evidence>
<dbReference type="OrthoDB" id="9790352at2"/>
<dbReference type="AlphaFoldDB" id="A0A1M4XNS7"/>
<keyword evidence="2 9" id="KW-0963">Cytoplasm</keyword>
<keyword evidence="5 9" id="KW-0220">Diaminopimelate biosynthesis</keyword>
<comment type="similarity">
    <text evidence="1 9">Belongs to the DapB family.</text>
</comment>
<dbReference type="InterPro" id="IPR022664">
    <property type="entry name" value="DapB_N_CS"/>
</dbReference>
<dbReference type="NCBIfam" id="TIGR00036">
    <property type="entry name" value="dapB"/>
    <property type="match status" value="1"/>
</dbReference>
<feature type="binding site" evidence="9">
    <location>
        <begin position="84"/>
        <end position="86"/>
    </location>
    <ligand>
        <name>NAD(+)</name>
        <dbReference type="ChEBI" id="CHEBI:57540"/>
    </ligand>
</feature>
<evidence type="ECO:0000259" key="11">
    <source>
        <dbReference type="Pfam" id="PF01113"/>
    </source>
</evidence>
<dbReference type="PANTHER" id="PTHR20836:SF7">
    <property type="entry name" value="4-HYDROXY-TETRAHYDRODIPICOLINATE REDUCTASE"/>
    <property type="match status" value="1"/>
</dbReference>
<evidence type="ECO:0000256" key="2">
    <source>
        <dbReference type="ARBA" id="ARBA00022490"/>
    </source>
</evidence>
<evidence type="ECO:0000259" key="12">
    <source>
        <dbReference type="Pfam" id="PF05173"/>
    </source>
</evidence>
<comment type="caution">
    <text evidence="9">Lacks conserved residue(s) required for the propagation of feature annotation.</text>
</comment>
<dbReference type="Gene3D" id="3.40.50.720">
    <property type="entry name" value="NAD(P)-binding Rossmann-like Domain"/>
    <property type="match status" value="1"/>
</dbReference>
<dbReference type="FunFam" id="3.30.360.10:FF:000009">
    <property type="entry name" value="4-hydroxy-tetrahydrodipicolinate reductase"/>
    <property type="match status" value="1"/>
</dbReference>
<dbReference type="GO" id="GO:0050661">
    <property type="term" value="F:NADP binding"/>
    <property type="evidence" value="ECO:0007669"/>
    <property type="project" value="UniProtKB-UniRule"/>
</dbReference>
<dbReference type="Proteomes" id="UP000184251">
    <property type="component" value="Unassembled WGS sequence"/>
</dbReference>
<comment type="subunit">
    <text evidence="9">Homotetramer.</text>
</comment>
<evidence type="ECO:0000256" key="8">
    <source>
        <dbReference type="ARBA" id="ARBA00023154"/>
    </source>
</evidence>
<dbReference type="GO" id="GO:0051287">
    <property type="term" value="F:NAD binding"/>
    <property type="evidence" value="ECO:0007669"/>
    <property type="project" value="UniProtKB-UniRule"/>
</dbReference>
<keyword evidence="8 9" id="KW-0457">Lysine biosynthesis</keyword>
<comment type="caution">
    <text evidence="9">Was originally thought to be a dihydrodipicolinate reductase (DHDPR), catalyzing the conversion of dihydrodipicolinate to tetrahydrodipicolinate. However, it was shown in E.coli that the substrate of the enzymatic reaction is not dihydrodipicolinate (DHDP) but in fact (2S,4S)-4-hydroxy-2,3,4,5-tetrahydrodipicolinic acid (HTPA), the product released by the DapA-catalyzed reaction.</text>
</comment>
<evidence type="ECO:0000313" key="13">
    <source>
        <dbReference type="EMBL" id="SHE95098.1"/>
    </source>
</evidence>
<comment type="catalytic activity">
    <reaction evidence="9">
        <text>(S)-2,3,4,5-tetrahydrodipicolinate + NADP(+) + H2O = (2S,4S)-4-hydroxy-2,3,4,5-tetrahydrodipicolinate + NADPH + H(+)</text>
        <dbReference type="Rhea" id="RHEA:35331"/>
        <dbReference type="ChEBI" id="CHEBI:15377"/>
        <dbReference type="ChEBI" id="CHEBI:15378"/>
        <dbReference type="ChEBI" id="CHEBI:16845"/>
        <dbReference type="ChEBI" id="CHEBI:57783"/>
        <dbReference type="ChEBI" id="CHEBI:58349"/>
        <dbReference type="ChEBI" id="CHEBI:67139"/>
        <dbReference type="EC" id="1.17.1.8"/>
    </reaction>
</comment>
<dbReference type="InterPro" id="IPR000846">
    <property type="entry name" value="DapB_N"/>
</dbReference>